<evidence type="ECO:0000256" key="1">
    <source>
        <dbReference type="SAM" id="MobiDB-lite"/>
    </source>
</evidence>
<protein>
    <submittedName>
        <fullName evidence="2">Cytochrome P450 93A3</fullName>
    </submittedName>
</protein>
<feature type="region of interest" description="Disordered" evidence="1">
    <location>
        <begin position="64"/>
        <end position="90"/>
    </location>
</feature>
<dbReference type="AlphaFoldDB" id="A0A834T1Y1"/>
<proteinExistence type="predicted"/>
<reference evidence="2" key="1">
    <citation type="submission" date="2020-09" db="EMBL/GenBank/DDBJ databases">
        <title>Genome-Enabled Discovery of Anthraquinone Biosynthesis in Senna tora.</title>
        <authorList>
            <person name="Kang S.-H."/>
            <person name="Pandey R.P."/>
            <person name="Lee C.-M."/>
            <person name="Sim J.-S."/>
            <person name="Jeong J.-T."/>
            <person name="Choi B.-S."/>
            <person name="Jung M."/>
            <person name="Ginzburg D."/>
            <person name="Zhao K."/>
            <person name="Won S.Y."/>
            <person name="Oh T.-J."/>
            <person name="Yu Y."/>
            <person name="Kim N.-H."/>
            <person name="Lee O.R."/>
            <person name="Lee T.-H."/>
            <person name="Bashyal P."/>
            <person name="Kim T.-S."/>
            <person name="Lee W.-H."/>
            <person name="Kawkins C."/>
            <person name="Kim C.-K."/>
            <person name="Kim J.S."/>
            <person name="Ahn B.O."/>
            <person name="Rhee S.Y."/>
            <person name="Sohng J.K."/>
        </authorList>
    </citation>
    <scope>NUCLEOTIDE SEQUENCE</scope>
    <source>
        <tissue evidence="2">Leaf</tissue>
    </source>
</reference>
<dbReference type="EMBL" id="JAAIUW010000010">
    <property type="protein sequence ID" value="KAF7812312.1"/>
    <property type="molecule type" value="Genomic_DNA"/>
</dbReference>
<dbReference type="Proteomes" id="UP000634136">
    <property type="component" value="Unassembled WGS sequence"/>
</dbReference>
<accession>A0A834T1Y1</accession>
<sequence length="130" mass="14709">MRLCFFQQKTEEPHGLCSAHRVEKMECGATQKASHAWLLHELTVDTISPKEEALGIEVFGSVRSESNETRDRVEEELEDGSVGRGYGRNDRVWEEQGGGFRLEGGKVGLEDHRFSSTAFDEYGSDENREE</sequence>
<organism evidence="2 3">
    <name type="scientific">Senna tora</name>
    <dbReference type="NCBI Taxonomy" id="362788"/>
    <lineage>
        <taxon>Eukaryota</taxon>
        <taxon>Viridiplantae</taxon>
        <taxon>Streptophyta</taxon>
        <taxon>Embryophyta</taxon>
        <taxon>Tracheophyta</taxon>
        <taxon>Spermatophyta</taxon>
        <taxon>Magnoliopsida</taxon>
        <taxon>eudicotyledons</taxon>
        <taxon>Gunneridae</taxon>
        <taxon>Pentapetalae</taxon>
        <taxon>rosids</taxon>
        <taxon>fabids</taxon>
        <taxon>Fabales</taxon>
        <taxon>Fabaceae</taxon>
        <taxon>Caesalpinioideae</taxon>
        <taxon>Cassia clade</taxon>
        <taxon>Senna</taxon>
    </lineage>
</organism>
<evidence type="ECO:0000313" key="3">
    <source>
        <dbReference type="Proteomes" id="UP000634136"/>
    </source>
</evidence>
<keyword evidence="3" id="KW-1185">Reference proteome</keyword>
<evidence type="ECO:0000313" key="2">
    <source>
        <dbReference type="EMBL" id="KAF7812312.1"/>
    </source>
</evidence>
<comment type="caution">
    <text evidence="2">The sequence shown here is derived from an EMBL/GenBank/DDBJ whole genome shotgun (WGS) entry which is preliminary data.</text>
</comment>
<gene>
    <name evidence="2" type="ORF">G2W53_033288</name>
</gene>
<name>A0A834T1Y1_9FABA</name>